<name>A0A517QCT0_9PLAN</name>
<dbReference type="InterPro" id="IPR036591">
    <property type="entry name" value="YggU-like_sf"/>
</dbReference>
<dbReference type="Pfam" id="PF02594">
    <property type="entry name" value="DUF167"/>
    <property type="match status" value="1"/>
</dbReference>
<evidence type="ECO:0000256" key="2">
    <source>
        <dbReference type="HAMAP-Rule" id="MF_00634"/>
    </source>
</evidence>
<protein>
    <recommendedName>
        <fullName evidence="2">UPF0235 protein Enr10x_47840</fullName>
    </recommendedName>
</protein>
<dbReference type="SMART" id="SM01152">
    <property type="entry name" value="DUF167"/>
    <property type="match status" value="1"/>
</dbReference>
<accession>A0A518ACM4</accession>
<dbReference type="HAMAP" id="MF_00634">
    <property type="entry name" value="UPF0235"/>
    <property type="match status" value="1"/>
</dbReference>
<dbReference type="NCBIfam" id="TIGR00251">
    <property type="entry name" value="DUF167 family protein"/>
    <property type="match status" value="1"/>
</dbReference>
<reference evidence="3 4" key="1">
    <citation type="submission" date="2019-03" db="EMBL/GenBank/DDBJ databases">
        <title>Deep-cultivation of Planctomycetes and their phenomic and genomic characterization uncovers novel biology.</title>
        <authorList>
            <person name="Wiegand S."/>
            <person name="Jogler M."/>
            <person name="Boedeker C."/>
            <person name="Pinto D."/>
            <person name="Vollmers J."/>
            <person name="Rivas-Marin E."/>
            <person name="Kohn T."/>
            <person name="Peeters S.H."/>
            <person name="Heuer A."/>
            <person name="Rast P."/>
            <person name="Oberbeckmann S."/>
            <person name="Bunk B."/>
            <person name="Jeske O."/>
            <person name="Meyerdierks A."/>
            <person name="Storesund J.E."/>
            <person name="Kallscheuer N."/>
            <person name="Luecker S."/>
            <person name="Lage O.M."/>
            <person name="Pohl T."/>
            <person name="Merkel B.J."/>
            <person name="Hornburger P."/>
            <person name="Mueller R.-W."/>
            <person name="Bruemmer F."/>
            <person name="Labrenz M."/>
            <person name="Spormann A.M."/>
            <person name="Op den Camp H."/>
            <person name="Overmann J."/>
            <person name="Amann R."/>
            <person name="Jetten M.S.M."/>
            <person name="Mascher T."/>
            <person name="Medema M.H."/>
            <person name="Devos D.P."/>
            <person name="Kaster A.-K."/>
            <person name="Ovreas L."/>
            <person name="Rohde M."/>
            <person name="Galperin M.Y."/>
            <person name="Jogler C."/>
        </authorList>
    </citation>
    <scope>NUCLEOTIDE SEQUENCE [LARGE SCALE GENOMIC DNA]</scope>
    <source>
        <strain evidence="3 4">Enr10</strain>
    </source>
</reference>
<dbReference type="RefSeq" id="WP_145113411.1">
    <property type="nucleotide sequence ID" value="NZ_CP036277.1"/>
</dbReference>
<dbReference type="InterPro" id="IPR003746">
    <property type="entry name" value="DUF167"/>
</dbReference>
<dbReference type="PANTHER" id="PTHR13420:SF7">
    <property type="entry name" value="UPF0235 PROTEIN C15ORF40"/>
    <property type="match status" value="1"/>
</dbReference>
<organism evidence="3 4">
    <name type="scientific">Gimesia panareensis</name>
    <dbReference type="NCBI Taxonomy" id="2527978"/>
    <lineage>
        <taxon>Bacteria</taxon>
        <taxon>Pseudomonadati</taxon>
        <taxon>Planctomycetota</taxon>
        <taxon>Planctomycetia</taxon>
        <taxon>Planctomycetales</taxon>
        <taxon>Planctomycetaceae</taxon>
        <taxon>Gimesia</taxon>
    </lineage>
</organism>
<evidence type="ECO:0000313" key="4">
    <source>
        <dbReference type="Proteomes" id="UP000315647"/>
    </source>
</evidence>
<evidence type="ECO:0000256" key="1">
    <source>
        <dbReference type="ARBA" id="ARBA00010364"/>
    </source>
</evidence>
<dbReference type="GO" id="GO:0005737">
    <property type="term" value="C:cytoplasm"/>
    <property type="evidence" value="ECO:0007669"/>
    <property type="project" value="TreeGrafter"/>
</dbReference>
<gene>
    <name evidence="3" type="ORF">Enr10x_47840</name>
</gene>
<comment type="similarity">
    <text evidence="1 2">Belongs to the UPF0235 family.</text>
</comment>
<sequence>MTTSLNLESDGTAVLLPVRAQPKSSRNQIEGIHAGRLKVCVTQAPEKGKANKALLKVLQNGLQLKRSQIELYKGETAGLKVFRITGMSPEELQKRIDTVLEASG</sequence>
<dbReference type="Gene3D" id="3.30.1200.10">
    <property type="entry name" value="YggU-like"/>
    <property type="match status" value="1"/>
</dbReference>
<keyword evidence="4" id="KW-1185">Reference proteome</keyword>
<dbReference type="Proteomes" id="UP000315647">
    <property type="component" value="Chromosome"/>
</dbReference>
<dbReference type="PANTHER" id="PTHR13420">
    <property type="entry name" value="UPF0235 PROTEIN C15ORF40"/>
    <property type="match status" value="1"/>
</dbReference>
<dbReference type="SUPFAM" id="SSF69786">
    <property type="entry name" value="YggU-like"/>
    <property type="match status" value="1"/>
</dbReference>
<evidence type="ECO:0000313" key="3">
    <source>
        <dbReference type="EMBL" id="QDT29430.1"/>
    </source>
</evidence>
<accession>A0A517QCT0</accession>
<dbReference type="AlphaFoldDB" id="A0A517QCT0"/>
<dbReference type="EMBL" id="CP037421">
    <property type="protein sequence ID" value="QDT29430.1"/>
    <property type="molecule type" value="Genomic_DNA"/>
</dbReference>
<proteinExistence type="inferred from homology"/>